<dbReference type="AlphaFoldDB" id="D8T7K8"/>
<dbReference type="eggNOG" id="KOG4197">
    <property type="taxonomic scope" value="Eukaryota"/>
</dbReference>
<dbReference type="KEGG" id="smo:SELMODRAFT_133742"/>
<dbReference type="HOGENOM" id="CLU_002706_0_0_1"/>
<dbReference type="Pfam" id="PF01535">
    <property type="entry name" value="PPR"/>
    <property type="match status" value="1"/>
</dbReference>
<dbReference type="FunFam" id="1.25.40.10:FF:000158">
    <property type="entry name" value="pentatricopeptide repeat-containing protein At2g33680"/>
    <property type="match status" value="1"/>
</dbReference>
<proteinExistence type="predicted"/>
<dbReference type="GO" id="GO:0048731">
    <property type="term" value="P:system development"/>
    <property type="evidence" value="ECO:0007669"/>
    <property type="project" value="UniProtKB-ARBA"/>
</dbReference>
<dbReference type="Proteomes" id="UP000001514">
    <property type="component" value="Unassembled WGS sequence"/>
</dbReference>
<keyword evidence="1" id="KW-0677">Repeat</keyword>
<reference evidence="3 4" key="1">
    <citation type="journal article" date="2011" name="Science">
        <title>The Selaginella genome identifies genetic changes associated with the evolution of vascular plants.</title>
        <authorList>
            <person name="Banks J.A."/>
            <person name="Nishiyama T."/>
            <person name="Hasebe M."/>
            <person name="Bowman J.L."/>
            <person name="Gribskov M."/>
            <person name="dePamphilis C."/>
            <person name="Albert V.A."/>
            <person name="Aono N."/>
            <person name="Aoyama T."/>
            <person name="Ambrose B.A."/>
            <person name="Ashton N.W."/>
            <person name="Axtell M.J."/>
            <person name="Barker E."/>
            <person name="Barker M.S."/>
            <person name="Bennetzen J.L."/>
            <person name="Bonawitz N.D."/>
            <person name="Chapple C."/>
            <person name="Cheng C."/>
            <person name="Correa L.G."/>
            <person name="Dacre M."/>
            <person name="DeBarry J."/>
            <person name="Dreyer I."/>
            <person name="Elias M."/>
            <person name="Engstrom E.M."/>
            <person name="Estelle M."/>
            <person name="Feng L."/>
            <person name="Finet C."/>
            <person name="Floyd S.K."/>
            <person name="Frommer W.B."/>
            <person name="Fujita T."/>
            <person name="Gramzow L."/>
            <person name="Gutensohn M."/>
            <person name="Harholt J."/>
            <person name="Hattori M."/>
            <person name="Heyl A."/>
            <person name="Hirai T."/>
            <person name="Hiwatashi Y."/>
            <person name="Ishikawa M."/>
            <person name="Iwata M."/>
            <person name="Karol K.G."/>
            <person name="Koehler B."/>
            <person name="Kolukisaoglu U."/>
            <person name="Kubo M."/>
            <person name="Kurata T."/>
            <person name="Lalonde S."/>
            <person name="Li K."/>
            <person name="Li Y."/>
            <person name="Litt A."/>
            <person name="Lyons E."/>
            <person name="Manning G."/>
            <person name="Maruyama T."/>
            <person name="Michael T.P."/>
            <person name="Mikami K."/>
            <person name="Miyazaki S."/>
            <person name="Morinaga S."/>
            <person name="Murata T."/>
            <person name="Mueller-Roeber B."/>
            <person name="Nelson D.R."/>
            <person name="Obara M."/>
            <person name="Oguri Y."/>
            <person name="Olmstead R.G."/>
            <person name="Onodera N."/>
            <person name="Petersen B.L."/>
            <person name="Pils B."/>
            <person name="Prigge M."/>
            <person name="Rensing S.A."/>
            <person name="Riano-Pachon D.M."/>
            <person name="Roberts A.W."/>
            <person name="Sato Y."/>
            <person name="Scheller H.V."/>
            <person name="Schulz B."/>
            <person name="Schulz C."/>
            <person name="Shakirov E.V."/>
            <person name="Shibagaki N."/>
            <person name="Shinohara N."/>
            <person name="Shippen D.E."/>
            <person name="Soerensen I."/>
            <person name="Sotooka R."/>
            <person name="Sugimoto N."/>
            <person name="Sugita M."/>
            <person name="Sumikawa N."/>
            <person name="Tanurdzic M."/>
            <person name="Theissen G."/>
            <person name="Ulvskov P."/>
            <person name="Wakazuki S."/>
            <person name="Weng J.K."/>
            <person name="Willats W.W."/>
            <person name="Wipf D."/>
            <person name="Wolf P.G."/>
            <person name="Yang L."/>
            <person name="Zimmer A.D."/>
            <person name="Zhu Q."/>
            <person name="Mitros T."/>
            <person name="Hellsten U."/>
            <person name="Loque D."/>
            <person name="Otillar R."/>
            <person name="Salamov A."/>
            <person name="Schmutz J."/>
            <person name="Shapiro H."/>
            <person name="Lindquist E."/>
            <person name="Lucas S."/>
            <person name="Rokhsar D."/>
            <person name="Grigoriev I.V."/>
        </authorList>
    </citation>
    <scope>NUCLEOTIDE SEQUENCE [LARGE SCALE GENOMIC DNA]</scope>
</reference>
<dbReference type="Gramene" id="EFJ07317">
    <property type="protein sequence ID" value="EFJ07317"/>
    <property type="gene ID" value="SELMODRAFT_133742"/>
</dbReference>
<dbReference type="EMBL" id="GL377686">
    <property type="protein sequence ID" value="EFJ07317.1"/>
    <property type="molecule type" value="Genomic_DNA"/>
</dbReference>
<dbReference type="GO" id="GO:0009451">
    <property type="term" value="P:RNA modification"/>
    <property type="evidence" value="ECO:0007669"/>
    <property type="project" value="InterPro"/>
</dbReference>
<dbReference type="Gene3D" id="1.25.40.10">
    <property type="entry name" value="Tetratricopeptide repeat domain"/>
    <property type="match status" value="1"/>
</dbReference>
<dbReference type="InterPro" id="IPR011990">
    <property type="entry name" value="TPR-like_helical_dom_sf"/>
</dbReference>
<evidence type="ECO:0008006" key="5">
    <source>
        <dbReference type="Google" id="ProtNLM"/>
    </source>
</evidence>
<sequence>MQERDIVSWSTLITAYARFGYMDQAKALFDQMPQRNVVAWTAMVAAYAQNGHPYEARRLLSSMRMEDVPPDGTTFTWILSSCNSRGDLGRGLKLFSSMIEDHGLSPCLDHYNCALNALGRAGLLRQVRQAVEEMPLGPDCVTWKTLLLAASKLDYNIGTWAATRALELNPMDDAPYVSLSQDFISF</sequence>
<protein>
    <recommendedName>
        <fullName evidence="5">Pentacotripeptide-repeat region of PRORP domain-containing protein</fullName>
    </recommendedName>
</protein>
<dbReference type="GO" id="GO:0003723">
    <property type="term" value="F:RNA binding"/>
    <property type="evidence" value="ECO:0007669"/>
    <property type="project" value="InterPro"/>
</dbReference>
<keyword evidence="4" id="KW-1185">Reference proteome</keyword>
<feature type="repeat" description="PPR" evidence="2">
    <location>
        <begin position="5"/>
        <end position="39"/>
    </location>
</feature>
<evidence type="ECO:0000256" key="1">
    <source>
        <dbReference type="ARBA" id="ARBA00022737"/>
    </source>
</evidence>
<dbReference type="PANTHER" id="PTHR47926">
    <property type="entry name" value="PENTATRICOPEPTIDE REPEAT-CONTAINING PROTEIN"/>
    <property type="match status" value="1"/>
</dbReference>
<dbReference type="PROSITE" id="PS51375">
    <property type="entry name" value="PPR"/>
    <property type="match status" value="1"/>
</dbReference>
<evidence type="ECO:0000313" key="3">
    <source>
        <dbReference type="EMBL" id="EFJ07317.1"/>
    </source>
</evidence>
<dbReference type="NCBIfam" id="TIGR00756">
    <property type="entry name" value="PPR"/>
    <property type="match status" value="2"/>
</dbReference>
<dbReference type="InterPro" id="IPR002885">
    <property type="entry name" value="PPR_rpt"/>
</dbReference>
<dbReference type="Pfam" id="PF12854">
    <property type="entry name" value="PPR_1"/>
    <property type="match status" value="1"/>
</dbReference>
<evidence type="ECO:0000313" key="4">
    <source>
        <dbReference type="Proteomes" id="UP000001514"/>
    </source>
</evidence>
<gene>
    <name evidence="3" type="ORF">SELMODRAFT_133742</name>
</gene>
<dbReference type="Pfam" id="PF13041">
    <property type="entry name" value="PPR_2"/>
    <property type="match status" value="1"/>
</dbReference>
<organism evidence="4">
    <name type="scientific">Selaginella moellendorffii</name>
    <name type="common">Spikemoss</name>
    <dbReference type="NCBI Taxonomy" id="88036"/>
    <lineage>
        <taxon>Eukaryota</taxon>
        <taxon>Viridiplantae</taxon>
        <taxon>Streptophyta</taxon>
        <taxon>Embryophyta</taxon>
        <taxon>Tracheophyta</taxon>
        <taxon>Lycopodiopsida</taxon>
        <taxon>Selaginellales</taxon>
        <taxon>Selaginellaceae</taxon>
        <taxon>Selaginella</taxon>
    </lineage>
</organism>
<dbReference type="InterPro" id="IPR046960">
    <property type="entry name" value="PPR_At4g14850-like_plant"/>
</dbReference>
<name>D8T7K8_SELML</name>
<dbReference type="InParanoid" id="D8T7K8"/>
<dbReference type="STRING" id="88036.D8T7K8"/>
<evidence type="ECO:0000256" key="2">
    <source>
        <dbReference type="PROSITE-ProRule" id="PRU00708"/>
    </source>
</evidence>
<accession>D8T7K8</accession>